<reference evidence="1 2" key="1">
    <citation type="journal article" date="2023" name="Life. Sci Alliance">
        <title>Evolutionary insights into 3D genome organization and epigenetic landscape of Vigna mungo.</title>
        <authorList>
            <person name="Junaid A."/>
            <person name="Singh B."/>
            <person name="Bhatia S."/>
        </authorList>
    </citation>
    <scope>NUCLEOTIDE SEQUENCE [LARGE SCALE GENOMIC DNA]</scope>
    <source>
        <strain evidence="1">Urdbean</strain>
    </source>
</reference>
<organism evidence="1 2">
    <name type="scientific">Vigna mungo</name>
    <name type="common">Black gram</name>
    <name type="synonym">Phaseolus mungo</name>
    <dbReference type="NCBI Taxonomy" id="3915"/>
    <lineage>
        <taxon>Eukaryota</taxon>
        <taxon>Viridiplantae</taxon>
        <taxon>Streptophyta</taxon>
        <taxon>Embryophyta</taxon>
        <taxon>Tracheophyta</taxon>
        <taxon>Spermatophyta</taxon>
        <taxon>Magnoliopsida</taxon>
        <taxon>eudicotyledons</taxon>
        <taxon>Gunneridae</taxon>
        <taxon>Pentapetalae</taxon>
        <taxon>rosids</taxon>
        <taxon>fabids</taxon>
        <taxon>Fabales</taxon>
        <taxon>Fabaceae</taxon>
        <taxon>Papilionoideae</taxon>
        <taxon>50 kb inversion clade</taxon>
        <taxon>NPAAA clade</taxon>
        <taxon>indigoferoid/millettioid clade</taxon>
        <taxon>Phaseoleae</taxon>
        <taxon>Vigna</taxon>
    </lineage>
</organism>
<dbReference type="AlphaFoldDB" id="A0AAQ3RWY6"/>
<protein>
    <submittedName>
        <fullName evidence="1">Uncharacterized protein</fullName>
    </submittedName>
</protein>
<proteinExistence type="predicted"/>
<gene>
    <name evidence="1" type="ORF">V8G54_020652</name>
</gene>
<name>A0AAQ3RWY6_VIGMU</name>
<accession>A0AAQ3RWY6</accession>
<sequence>MSQFSGRCTYHPYRPLFLLKLRLIHDMHNHRKHKRSRFTRTSFSYTNNIPAGKHNRQSLTLYRCRLLIPLFFYSIHNLRRKSTVLKSLYWLGNIKTRYPNSQTLPVFAYVLLTHTWS</sequence>
<evidence type="ECO:0000313" key="2">
    <source>
        <dbReference type="Proteomes" id="UP001374535"/>
    </source>
</evidence>
<keyword evidence="2" id="KW-1185">Reference proteome</keyword>
<dbReference type="EMBL" id="CP144695">
    <property type="protein sequence ID" value="WVZ07306.1"/>
    <property type="molecule type" value="Genomic_DNA"/>
</dbReference>
<dbReference type="Proteomes" id="UP001374535">
    <property type="component" value="Chromosome 6"/>
</dbReference>
<evidence type="ECO:0000313" key="1">
    <source>
        <dbReference type="EMBL" id="WVZ07306.1"/>
    </source>
</evidence>